<evidence type="ECO:0000256" key="3">
    <source>
        <dbReference type="ARBA" id="ARBA00023163"/>
    </source>
</evidence>
<keyword evidence="4" id="KW-0812">Transmembrane</keyword>
<name>A0A7Y0ALG7_9FLAO</name>
<dbReference type="GO" id="GO:0043565">
    <property type="term" value="F:sequence-specific DNA binding"/>
    <property type="evidence" value="ECO:0007669"/>
    <property type="project" value="InterPro"/>
</dbReference>
<evidence type="ECO:0000259" key="5">
    <source>
        <dbReference type="PROSITE" id="PS01124"/>
    </source>
</evidence>
<feature type="transmembrane region" description="Helical" evidence="4">
    <location>
        <begin position="379"/>
        <end position="397"/>
    </location>
</feature>
<dbReference type="GO" id="GO:0003700">
    <property type="term" value="F:DNA-binding transcription factor activity"/>
    <property type="evidence" value="ECO:0007669"/>
    <property type="project" value="InterPro"/>
</dbReference>
<accession>A0A7Y0ALG7</accession>
<dbReference type="EMBL" id="JABBGI010000006">
    <property type="protein sequence ID" value="NML69350.1"/>
    <property type="molecule type" value="Genomic_DNA"/>
</dbReference>
<dbReference type="AlphaFoldDB" id="A0A7Y0ALG7"/>
<keyword evidence="3" id="KW-0804">Transcription</keyword>
<gene>
    <name evidence="6" type="ORF">HHL23_06030</name>
</gene>
<evidence type="ECO:0000313" key="6">
    <source>
        <dbReference type="EMBL" id="NML69350.1"/>
    </source>
</evidence>
<evidence type="ECO:0000256" key="1">
    <source>
        <dbReference type="ARBA" id="ARBA00023015"/>
    </source>
</evidence>
<dbReference type="PROSITE" id="PS01124">
    <property type="entry name" value="HTH_ARAC_FAMILY_2"/>
    <property type="match status" value="1"/>
</dbReference>
<keyword evidence="4" id="KW-1133">Transmembrane helix</keyword>
<dbReference type="Gene3D" id="1.10.10.60">
    <property type="entry name" value="Homeodomain-like"/>
    <property type="match status" value="2"/>
</dbReference>
<dbReference type="SMART" id="SM00342">
    <property type="entry name" value="HTH_ARAC"/>
    <property type="match status" value="1"/>
</dbReference>
<evidence type="ECO:0000313" key="7">
    <source>
        <dbReference type="Proteomes" id="UP000544054"/>
    </source>
</evidence>
<comment type="caution">
    <text evidence="6">The sequence shown here is derived from an EMBL/GenBank/DDBJ whole genome shotgun (WGS) entry which is preliminary data.</text>
</comment>
<evidence type="ECO:0000256" key="4">
    <source>
        <dbReference type="SAM" id="Phobius"/>
    </source>
</evidence>
<proteinExistence type="predicted"/>
<evidence type="ECO:0000256" key="2">
    <source>
        <dbReference type="ARBA" id="ARBA00023125"/>
    </source>
</evidence>
<dbReference type="InterPro" id="IPR011990">
    <property type="entry name" value="TPR-like_helical_dom_sf"/>
</dbReference>
<dbReference type="SUPFAM" id="SSF46689">
    <property type="entry name" value="Homeodomain-like"/>
    <property type="match status" value="1"/>
</dbReference>
<keyword evidence="4" id="KW-0472">Membrane</keyword>
<dbReference type="PANTHER" id="PTHR43280">
    <property type="entry name" value="ARAC-FAMILY TRANSCRIPTIONAL REGULATOR"/>
    <property type="match status" value="1"/>
</dbReference>
<dbReference type="Pfam" id="PF12833">
    <property type="entry name" value="HTH_18"/>
    <property type="match status" value="1"/>
</dbReference>
<protein>
    <submittedName>
        <fullName evidence="6">Helix-turn-helix domain-containing protein</fullName>
    </submittedName>
</protein>
<keyword evidence="7" id="KW-1185">Reference proteome</keyword>
<organism evidence="6 7">
    <name type="scientific">Chryseobacterium antibioticum</name>
    <dbReference type="NCBI Taxonomy" id="2728847"/>
    <lineage>
        <taxon>Bacteria</taxon>
        <taxon>Pseudomonadati</taxon>
        <taxon>Bacteroidota</taxon>
        <taxon>Flavobacteriia</taxon>
        <taxon>Flavobacteriales</taxon>
        <taxon>Weeksellaceae</taxon>
        <taxon>Chryseobacterium group</taxon>
        <taxon>Chryseobacterium</taxon>
    </lineage>
</organism>
<dbReference type="InterPro" id="IPR009057">
    <property type="entry name" value="Homeodomain-like_sf"/>
</dbReference>
<dbReference type="PANTHER" id="PTHR43280:SF2">
    <property type="entry name" value="HTH-TYPE TRANSCRIPTIONAL REGULATOR EXSA"/>
    <property type="match status" value="1"/>
</dbReference>
<keyword evidence="2" id="KW-0238">DNA-binding</keyword>
<keyword evidence="1" id="KW-0805">Transcription regulation</keyword>
<dbReference type="RefSeq" id="WP_169233909.1">
    <property type="nucleotide sequence ID" value="NZ_JABBGI010000006.1"/>
</dbReference>
<dbReference type="InterPro" id="IPR018060">
    <property type="entry name" value="HTH_AraC"/>
</dbReference>
<reference evidence="6 7" key="1">
    <citation type="submission" date="2020-04" db="EMBL/GenBank/DDBJ databases">
        <title>Chryseobacterium sp. RP-3-3 sp. nov., isolated from Jeju soil.</title>
        <authorList>
            <person name="Dahal R.H."/>
        </authorList>
    </citation>
    <scope>NUCLEOTIDE SEQUENCE [LARGE SCALE GENOMIC DNA]</scope>
    <source>
        <strain evidence="6 7">RP-3-3</strain>
    </source>
</reference>
<sequence length="562" mass="66737">MIQKKIGFFLFFLTTVLQAQDFYSKLRNKYWEYDENDTRAFVFVNLAISTAKKEKNYAELYQIYKDAILFSPDKKLIYADSSIAAAKLSKNEDFIGNSYMNKGVIYYFNYRKFQPALDEYLKGYEYTKNANDQYLKYENLYHIGVVKSYLGYYPEALAIFQQCLDYFEPNTRANIHPNLIYNNQKGYLNTLHQIIICHQSFRKDKEVQKLINEGLNKIPKDKSFYLEKSYFEKAKGISDFHQKKYDNAIRSFDLALPELIKINDFTWISVIYFYKGQCLQKLGEEQLALENYKKVDSIFNKHHFILPELRKNFEELINYYKKYNDPKQELHYTRQLLKADKLISNDFKYLSTRMHKDYDEKALLEAKANLEHKNSYGKYLLIVSGVLILILGYALYYRSKSKKEVQRKYEELLIKINNFDLPKEKAVKERTSKMDSKLLKKLKQNFSEFEKCNGFLEKGLTAGKLAANFETNTSYLSQYINEFKESNFNTYINKLRIGYATEKICNDKDWAKYSIEDIAEACGFSNRQSFSNIFYEQNGIRPQDFLKMRREEINNIRSSKFS</sequence>
<dbReference type="Proteomes" id="UP000544054">
    <property type="component" value="Unassembled WGS sequence"/>
</dbReference>
<feature type="domain" description="HTH araC/xylS-type" evidence="5">
    <location>
        <begin position="436"/>
        <end position="548"/>
    </location>
</feature>
<dbReference type="SUPFAM" id="SSF48452">
    <property type="entry name" value="TPR-like"/>
    <property type="match status" value="2"/>
</dbReference>
<dbReference type="Gene3D" id="1.25.40.10">
    <property type="entry name" value="Tetratricopeptide repeat domain"/>
    <property type="match status" value="2"/>
</dbReference>